<evidence type="ECO:0000313" key="2">
    <source>
        <dbReference type="EMBL" id="KAL2552479.1"/>
    </source>
</evidence>
<proteinExistence type="predicted"/>
<name>A0ABD1WRZ7_9LAMI</name>
<gene>
    <name evidence="2" type="ORF">Fot_06098</name>
</gene>
<dbReference type="Proteomes" id="UP001604277">
    <property type="component" value="Unassembled WGS sequence"/>
</dbReference>
<reference evidence="3" key="1">
    <citation type="submission" date="2024-07" db="EMBL/GenBank/DDBJ databases">
        <title>Two chromosome-level genome assemblies of Korean endemic species Abeliophyllum distichum and Forsythia ovata (Oleaceae).</title>
        <authorList>
            <person name="Jang H."/>
        </authorList>
    </citation>
    <scope>NUCLEOTIDE SEQUENCE [LARGE SCALE GENOMIC DNA]</scope>
</reference>
<keyword evidence="3" id="KW-1185">Reference proteome</keyword>
<feature type="region of interest" description="Disordered" evidence="1">
    <location>
        <begin position="58"/>
        <end position="90"/>
    </location>
</feature>
<accession>A0ABD1WRZ7</accession>
<evidence type="ECO:0000313" key="3">
    <source>
        <dbReference type="Proteomes" id="UP001604277"/>
    </source>
</evidence>
<dbReference type="EMBL" id="JBFOLJ010000002">
    <property type="protein sequence ID" value="KAL2552479.1"/>
    <property type="molecule type" value="Genomic_DNA"/>
</dbReference>
<sequence length="111" mass="12631">MFSALNGGLDMSSIFWRDVRSQKLREYNALVDLMKEEILSEEMARARDNYAHQHFNHGRQMNAKPSDGRVQHQVGQCQGGHQRPFPRNGSSYATEITEAIPNLHAGVNTYN</sequence>
<dbReference type="AlphaFoldDB" id="A0ABD1WRZ7"/>
<protein>
    <submittedName>
        <fullName evidence="2">Uncharacterized protein</fullName>
    </submittedName>
</protein>
<comment type="caution">
    <text evidence="2">The sequence shown here is derived from an EMBL/GenBank/DDBJ whole genome shotgun (WGS) entry which is preliminary data.</text>
</comment>
<feature type="compositionally biased region" description="Low complexity" evidence="1">
    <location>
        <begin position="71"/>
        <end position="83"/>
    </location>
</feature>
<evidence type="ECO:0000256" key="1">
    <source>
        <dbReference type="SAM" id="MobiDB-lite"/>
    </source>
</evidence>
<organism evidence="2 3">
    <name type="scientific">Forsythia ovata</name>
    <dbReference type="NCBI Taxonomy" id="205694"/>
    <lineage>
        <taxon>Eukaryota</taxon>
        <taxon>Viridiplantae</taxon>
        <taxon>Streptophyta</taxon>
        <taxon>Embryophyta</taxon>
        <taxon>Tracheophyta</taxon>
        <taxon>Spermatophyta</taxon>
        <taxon>Magnoliopsida</taxon>
        <taxon>eudicotyledons</taxon>
        <taxon>Gunneridae</taxon>
        <taxon>Pentapetalae</taxon>
        <taxon>asterids</taxon>
        <taxon>lamiids</taxon>
        <taxon>Lamiales</taxon>
        <taxon>Oleaceae</taxon>
        <taxon>Forsythieae</taxon>
        <taxon>Forsythia</taxon>
    </lineage>
</organism>